<dbReference type="InterPro" id="IPR020595">
    <property type="entry name" value="MnmG-rel_CS"/>
</dbReference>
<dbReference type="InterPro" id="IPR002218">
    <property type="entry name" value="MnmG-rel"/>
</dbReference>
<dbReference type="GO" id="GO:0050660">
    <property type="term" value="F:flavin adenine dinucleotide binding"/>
    <property type="evidence" value="ECO:0007669"/>
    <property type="project" value="InterPro"/>
</dbReference>
<organism evidence="6">
    <name type="scientific">marine metagenome</name>
    <dbReference type="NCBI Taxonomy" id="408172"/>
    <lineage>
        <taxon>unclassified sequences</taxon>
        <taxon>metagenomes</taxon>
        <taxon>ecological metagenomes</taxon>
    </lineage>
</organism>
<dbReference type="GO" id="GO:0005829">
    <property type="term" value="C:cytosol"/>
    <property type="evidence" value="ECO:0007669"/>
    <property type="project" value="TreeGrafter"/>
</dbReference>
<keyword evidence="4" id="KW-0274">FAD</keyword>
<dbReference type="NCBIfam" id="TIGR00136">
    <property type="entry name" value="mnmG_gidA"/>
    <property type="match status" value="1"/>
</dbReference>
<evidence type="ECO:0000256" key="4">
    <source>
        <dbReference type="ARBA" id="ARBA00022827"/>
    </source>
</evidence>
<feature type="domain" description="tRNA uridine 5-carboxymethylaminomethyl modification enzyme C-terminal subdomain" evidence="5">
    <location>
        <begin position="546"/>
        <end position="617"/>
    </location>
</feature>
<protein>
    <recommendedName>
        <fullName evidence="5">tRNA uridine 5-carboxymethylaminomethyl modification enzyme C-terminal subdomain domain-containing protein</fullName>
    </recommendedName>
</protein>
<keyword evidence="3" id="KW-0285">Flavoprotein</keyword>
<dbReference type="Pfam" id="PF13932">
    <property type="entry name" value="SAM_GIDA_C"/>
    <property type="match status" value="1"/>
</dbReference>
<evidence type="ECO:0000256" key="3">
    <source>
        <dbReference type="ARBA" id="ARBA00022630"/>
    </source>
</evidence>
<dbReference type="InterPro" id="IPR040131">
    <property type="entry name" value="MnmG_N"/>
</dbReference>
<dbReference type="HAMAP" id="MF_00129">
    <property type="entry name" value="MnmG_GidA"/>
    <property type="match status" value="1"/>
</dbReference>
<dbReference type="FunFam" id="1.10.150.570:FF:000001">
    <property type="entry name" value="tRNA uridine 5-carboxymethylaminomethyl modification enzyme MnmG"/>
    <property type="match status" value="1"/>
</dbReference>
<dbReference type="InterPro" id="IPR036188">
    <property type="entry name" value="FAD/NAD-bd_sf"/>
</dbReference>
<dbReference type="AlphaFoldDB" id="A0A381Y3N9"/>
<dbReference type="SMART" id="SM01228">
    <property type="entry name" value="GIDA_assoc_3"/>
    <property type="match status" value="1"/>
</dbReference>
<name>A0A381Y3N9_9ZZZZ</name>
<dbReference type="Gene3D" id="1.10.150.570">
    <property type="entry name" value="GidA associated domain, C-terminal subdomain"/>
    <property type="match status" value="1"/>
</dbReference>
<dbReference type="PRINTS" id="PR00411">
    <property type="entry name" value="PNDRDTASEI"/>
</dbReference>
<dbReference type="InterPro" id="IPR004416">
    <property type="entry name" value="MnmG"/>
</dbReference>
<dbReference type="PROSITE" id="PS01281">
    <property type="entry name" value="GIDA_2"/>
    <property type="match status" value="1"/>
</dbReference>
<dbReference type="Pfam" id="PF01134">
    <property type="entry name" value="GIDA"/>
    <property type="match status" value="1"/>
</dbReference>
<comment type="cofactor">
    <cofactor evidence="1">
        <name>FAD</name>
        <dbReference type="ChEBI" id="CHEBI:57692"/>
    </cofactor>
</comment>
<dbReference type="FunFam" id="3.50.50.60:FF:000002">
    <property type="entry name" value="tRNA uridine 5-carboxymethylaminomethyl modification enzyme MnmG"/>
    <property type="match status" value="1"/>
</dbReference>
<dbReference type="GO" id="GO:0002098">
    <property type="term" value="P:tRNA wobble uridine modification"/>
    <property type="evidence" value="ECO:0007669"/>
    <property type="project" value="InterPro"/>
</dbReference>
<dbReference type="InterPro" id="IPR049312">
    <property type="entry name" value="GIDA_C_N"/>
</dbReference>
<dbReference type="PANTHER" id="PTHR11806">
    <property type="entry name" value="GLUCOSE INHIBITED DIVISION PROTEIN A"/>
    <property type="match status" value="1"/>
</dbReference>
<dbReference type="PANTHER" id="PTHR11806:SF0">
    <property type="entry name" value="PROTEIN MTO1 HOMOLOG, MITOCHONDRIAL"/>
    <property type="match status" value="1"/>
</dbReference>
<comment type="similarity">
    <text evidence="2">Belongs to the MnmG family.</text>
</comment>
<dbReference type="Pfam" id="PF21680">
    <property type="entry name" value="GIDA_C_1st"/>
    <property type="match status" value="1"/>
</dbReference>
<dbReference type="InterPro" id="IPR044920">
    <property type="entry name" value="MnmG_C_subdom_sf"/>
</dbReference>
<dbReference type="Gene3D" id="3.50.50.60">
    <property type="entry name" value="FAD/NAD(P)-binding domain"/>
    <property type="match status" value="2"/>
</dbReference>
<dbReference type="SUPFAM" id="SSF51905">
    <property type="entry name" value="FAD/NAD(P)-binding domain"/>
    <property type="match status" value="1"/>
</dbReference>
<feature type="non-terminal residue" evidence="6">
    <location>
        <position position="1"/>
    </location>
</feature>
<dbReference type="Gene3D" id="1.10.10.1800">
    <property type="entry name" value="tRNA uridine 5-carboxymethylaminomethyl modification enzyme MnmG/GidA"/>
    <property type="match status" value="1"/>
</dbReference>
<proteinExistence type="inferred from homology"/>
<gene>
    <name evidence="6" type="ORF">METZ01_LOCUS123871</name>
</gene>
<reference evidence="6" key="1">
    <citation type="submission" date="2018-05" db="EMBL/GenBank/DDBJ databases">
        <authorList>
            <person name="Lanie J.A."/>
            <person name="Ng W.-L."/>
            <person name="Kazmierczak K.M."/>
            <person name="Andrzejewski T.M."/>
            <person name="Davidsen T.M."/>
            <person name="Wayne K.J."/>
            <person name="Tettelin H."/>
            <person name="Glass J.I."/>
            <person name="Rusch D."/>
            <person name="Podicherti R."/>
            <person name="Tsui H.-C.T."/>
            <person name="Winkler M.E."/>
        </authorList>
    </citation>
    <scope>NUCLEOTIDE SEQUENCE</scope>
</reference>
<dbReference type="EMBL" id="UINC01017207">
    <property type="protein sequence ID" value="SVA71017.1"/>
    <property type="molecule type" value="Genomic_DNA"/>
</dbReference>
<dbReference type="GO" id="GO:0030488">
    <property type="term" value="P:tRNA methylation"/>
    <property type="evidence" value="ECO:0007669"/>
    <property type="project" value="TreeGrafter"/>
</dbReference>
<dbReference type="InterPro" id="IPR047001">
    <property type="entry name" value="MnmG_C_subdom"/>
</dbReference>
<evidence type="ECO:0000313" key="6">
    <source>
        <dbReference type="EMBL" id="SVA71017.1"/>
    </source>
</evidence>
<sequence length="629" mass="69096">VKTSKKYQVVVVGAGHAGIEASLAAARCGTRVALITISKNSIGRMSCNPSIGGLAKGQIVREIDALGGVMGVAADFSGIQFKVLNKSKGRAVWSPRAQVDKRIYEKYVKDLILKEAQIDIIEAEVLSPIIKSGNVAGVKTADGCIIYSDSVILTNGTFLNGLIHIGKKKIPAGRMGEARSVGITESLERLGLQHGRLKTGTPPRLFKKSINWKKLDKINGDTCPAPFSHFHEYFKPPNIPCYTIATNSDLHDIINANLGRSPMFSGDIQGVGPRYCPSIEDKINRFSDKNSHRLICEPEWVNSDQIYLNGFSTSLPEEVQHKSLQCLPGFEALRFVRPGYAIEYDYIYPYQLKRTLESKNIPGLYLAGQINGTSGYEEAAAQGLVAGANAGLSLTGREPLILNRSEAYTGVMIDDLITKSTPEPYRMFTSRAEHRLVLRYTNAGRRLFDKSVECGLIDKTKSVVLESQIMATDKAISECKISVIPEKVNQRIIKSGGEPIDQKMPFKSLLKRPGVLLVDFLDIGISTPFVAEPYKDEVLLEADTIIKYHGYIKRSDAQINKIMNREGVGLSPDVDYDSVVGLSIESKEKLRCIKPETLGQAMRISGVTPADISVLSIFIAKNERVSRET</sequence>
<evidence type="ECO:0000256" key="1">
    <source>
        <dbReference type="ARBA" id="ARBA00001974"/>
    </source>
</evidence>
<evidence type="ECO:0000259" key="5">
    <source>
        <dbReference type="SMART" id="SM01228"/>
    </source>
</evidence>
<dbReference type="InterPro" id="IPR026904">
    <property type="entry name" value="MnmG_C"/>
</dbReference>
<dbReference type="PROSITE" id="PS01280">
    <property type="entry name" value="GIDA_1"/>
    <property type="match status" value="1"/>
</dbReference>
<evidence type="ECO:0000256" key="2">
    <source>
        <dbReference type="ARBA" id="ARBA00007653"/>
    </source>
</evidence>
<accession>A0A381Y3N9</accession>